<evidence type="ECO:0000256" key="1">
    <source>
        <dbReference type="SAM" id="MobiDB-lite"/>
    </source>
</evidence>
<dbReference type="GeneID" id="27370927"/>
<feature type="compositionally biased region" description="Low complexity" evidence="1">
    <location>
        <begin position="407"/>
        <end position="420"/>
    </location>
</feature>
<evidence type="ECO:0000313" key="3">
    <source>
        <dbReference type="EMBL" id="EMS23855.1"/>
    </source>
</evidence>
<protein>
    <submittedName>
        <fullName evidence="3">Uncharacterized protein</fullName>
    </submittedName>
</protein>
<feature type="compositionally biased region" description="Low complexity" evidence="1">
    <location>
        <begin position="557"/>
        <end position="570"/>
    </location>
</feature>
<accession>M7X189</accession>
<dbReference type="EMBL" id="KB722646">
    <property type="protein sequence ID" value="EMS23855.1"/>
    <property type="molecule type" value="Genomic_DNA"/>
</dbReference>
<evidence type="ECO:0000313" key="4">
    <source>
        <dbReference type="Proteomes" id="UP000016926"/>
    </source>
</evidence>
<organism evidence="3 4">
    <name type="scientific">Rhodotorula toruloides (strain NP11)</name>
    <name type="common">Yeast</name>
    <name type="synonym">Rhodosporidium toruloides</name>
    <dbReference type="NCBI Taxonomy" id="1130832"/>
    <lineage>
        <taxon>Eukaryota</taxon>
        <taxon>Fungi</taxon>
        <taxon>Dikarya</taxon>
        <taxon>Basidiomycota</taxon>
        <taxon>Pucciniomycotina</taxon>
        <taxon>Microbotryomycetes</taxon>
        <taxon>Sporidiobolales</taxon>
        <taxon>Sporidiobolaceae</taxon>
        <taxon>Rhodotorula</taxon>
    </lineage>
</organism>
<dbReference type="HOGENOM" id="CLU_392848_0_0_1"/>
<dbReference type="AlphaFoldDB" id="M7X189"/>
<gene>
    <name evidence="3" type="ORF">RHTO_06914</name>
</gene>
<dbReference type="RefSeq" id="XP_016274974.1">
    <property type="nucleotide sequence ID" value="XM_016420573.1"/>
</dbReference>
<dbReference type="Proteomes" id="UP000016926">
    <property type="component" value="Unassembled WGS sequence"/>
</dbReference>
<feature type="compositionally biased region" description="Low complexity" evidence="1">
    <location>
        <begin position="113"/>
        <end position="129"/>
    </location>
</feature>
<keyword evidence="2" id="KW-0812">Transmembrane</keyword>
<sequence>MASSCAVVTGPPTVTSLVSTTTVLATQVSTAPDSTLTTSTAVVTSNCLLPTVLGQLALCQTTTSFAPLETVVPGSVLQVTSTGQSLVTVVQTLPGATSTVCEAVQTTPPPSSSSPSSTTTTTTPRRTTTTPPPVLVPSPSATTSSVPSSSSAVAPSTPTSDSTSSPDPSSSSPSPIDVISPSSSDTPTPTTPPSTATEIVDGPRRSTSYITSYVTVVDSSGQTLTSASTIPTLLNIPGSNTSRASPGAIAGGTVGGIAALALAAFFLWMMRKRGYFRRGDEQIEEDAWDPAGHGDYFAGGGRGGSRRSAAGMAGVGAGGGRSSPGNSSDEKHDPLSEKDREIDAATLERHKSWYHRSIASHGDDLDLEEAYGGEMTQPAAFGYLPTTNESVGRRASTYVAPSAAPPRRSMSTAMSVASRSSHSHESYPSRHPSLDADRRMSHPTRRPSLDGDRRVSLALPMQYPSFQSFVPPPEGYIDEPASYASRSPPLPQAPVPAIARPKSASPPIVQHSPYPTVSRQSSLPGLQGHLPIHMRSASLGGRPTLSAIQAGRPSTHSRTVTSDSMSTVSTPQSHYMPALTSSASESTLVSTIPSTPSTSLAHDKSSFLATPPLPVLPNIERLKVEHPKRPSMDRNVSSDSIFHPSQWLGARVVNADDSRSTTTTADTDTETIASNVLAGESSDSLAAAEMISRAQVRIDGAR</sequence>
<feature type="region of interest" description="Disordered" evidence="1">
    <location>
        <begin position="397"/>
        <end position="454"/>
    </location>
</feature>
<name>M7X189_RHOT1</name>
<feature type="compositionally biased region" description="Low complexity" evidence="1">
    <location>
        <begin position="137"/>
        <end position="197"/>
    </location>
</feature>
<keyword evidence="2" id="KW-0472">Membrane</keyword>
<proteinExistence type="predicted"/>
<feature type="region of interest" description="Disordered" evidence="1">
    <location>
        <begin position="299"/>
        <end position="338"/>
    </location>
</feature>
<feature type="region of interest" description="Disordered" evidence="1">
    <location>
        <begin position="102"/>
        <end position="203"/>
    </location>
</feature>
<feature type="region of interest" description="Disordered" evidence="1">
    <location>
        <begin position="548"/>
        <end position="574"/>
    </location>
</feature>
<feature type="compositionally biased region" description="Gly residues" evidence="1">
    <location>
        <begin position="313"/>
        <end position="322"/>
    </location>
</feature>
<dbReference type="OrthoDB" id="2537753at2759"/>
<reference evidence="3 4" key="1">
    <citation type="journal article" date="2012" name="Nat. Commun.">
        <title>A multi-omic map of the lipid-producing yeast Rhodosporidium toruloides.</title>
        <authorList>
            <person name="Zhu Z."/>
            <person name="Zhang S."/>
            <person name="Liu H."/>
            <person name="Shen H."/>
            <person name="Lin X."/>
            <person name="Yang F."/>
            <person name="Zhou Y.J."/>
            <person name="Jin G."/>
            <person name="Ye M."/>
            <person name="Zou H."/>
            <person name="Zou H."/>
            <person name="Zhao Z.K."/>
        </authorList>
    </citation>
    <scope>NUCLEOTIDE SEQUENCE [LARGE SCALE GENOMIC DNA]</scope>
    <source>
        <strain evidence="3 4">NP11</strain>
    </source>
</reference>
<keyword evidence="4" id="KW-1185">Reference proteome</keyword>
<evidence type="ECO:0000256" key="2">
    <source>
        <dbReference type="SAM" id="Phobius"/>
    </source>
</evidence>
<feature type="compositionally biased region" description="Basic and acidic residues" evidence="1">
    <location>
        <begin position="422"/>
        <end position="440"/>
    </location>
</feature>
<feature type="compositionally biased region" description="Basic and acidic residues" evidence="1">
    <location>
        <begin position="328"/>
        <end position="338"/>
    </location>
</feature>
<keyword evidence="2" id="KW-1133">Transmembrane helix</keyword>
<feature type="transmembrane region" description="Helical" evidence="2">
    <location>
        <begin position="247"/>
        <end position="268"/>
    </location>
</feature>